<dbReference type="RefSeq" id="WP_016484120.1">
    <property type="nucleotide sequence ID" value="NC_021487.1"/>
</dbReference>
<dbReference type="KEGG" id="ccz:CCALI_02831"/>
<dbReference type="PATRIC" id="fig|1303518.3.peg.2937"/>
<dbReference type="EMBL" id="HF951689">
    <property type="protein sequence ID" value="CCW36616.1"/>
    <property type="molecule type" value="Genomic_DNA"/>
</dbReference>
<evidence type="ECO:0000313" key="3">
    <source>
        <dbReference type="Proteomes" id="UP000014227"/>
    </source>
</evidence>
<keyword evidence="3" id="KW-1185">Reference proteome</keyword>
<evidence type="ECO:0000256" key="1">
    <source>
        <dbReference type="SAM" id="MobiDB-lite"/>
    </source>
</evidence>
<dbReference type="STRING" id="454171.CP488_01257"/>
<feature type="region of interest" description="Disordered" evidence="1">
    <location>
        <begin position="32"/>
        <end position="54"/>
    </location>
</feature>
<evidence type="ECO:0000313" key="2">
    <source>
        <dbReference type="EMBL" id="CCW36616.1"/>
    </source>
</evidence>
<name>S0EXI5_CHTCT</name>
<accession>S0EXI5</accession>
<dbReference type="Proteomes" id="UP000014227">
    <property type="component" value="Chromosome I"/>
</dbReference>
<gene>
    <name evidence="2" type="ORF">CCALI_02831</name>
</gene>
<dbReference type="InParanoid" id="S0EXI5"/>
<protein>
    <submittedName>
        <fullName evidence="2">Uncharacterized protein</fullName>
    </submittedName>
</protein>
<sequence>MKRNFSLTQLLIVVLLIVILYLGGRMVAPPPAAPPKEDNQVTNLPSAPAKPPKQALVPLPAGMDKKLLKHGIAKKTVEQWKQKGIPAPMLSELYEMVNHPEKPKNSLPNPYTIDVSDKYWHQAQMGEAGIKQQRAIFHKEMEELKAATMNPQPPSSAQ</sequence>
<proteinExistence type="predicted"/>
<reference evidence="3" key="1">
    <citation type="submission" date="2013-03" db="EMBL/GenBank/DDBJ databases">
        <title>Genome sequence of Chthonomonas calidirosea, the first sequenced genome from the Armatimonadetes phylum (formally candidate division OP10).</title>
        <authorList>
            <person name="Lee K.C.Y."/>
            <person name="Morgan X.C."/>
            <person name="Dunfield P.F."/>
            <person name="Tamas I."/>
            <person name="Houghton K.M."/>
            <person name="Vyssotski M."/>
            <person name="Ryan J.L.J."/>
            <person name="Lagutin K."/>
            <person name="McDonald I.R."/>
            <person name="Stott M.B."/>
        </authorList>
    </citation>
    <scope>NUCLEOTIDE SEQUENCE [LARGE SCALE GENOMIC DNA]</scope>
    <source>
        <strain evidence="3">DSM 23976 / ICMP 18418 / T49</strain>
    </source>
</reference>
<organism evidence="2 3">
    <name type="scientific">Chthonomonas calidirosea (strain DSM 23976 / ICMP 18418 / T49)</name>
    <dbReference type="NCBI Taxonomy" id="1303518"/>
    <lineage>
        <taxon>Bacteria</taxon>
        <taxon>Bacillati</taxon>
        <taxon>Armatimonadota</taxon>
        <taxon>Chthonomonadia</taxon>
        <taxon>Chthonomonadales</taxon>
        <taxon>Chthonomonadaceae</taxon>
        <taxon>Chthonomonas</taxon>
    </lineage>
</organism>
<dbReference type="AlphaFoldDB" id="S0EXI5"/>
<dbReference type="HOGENOM" id="CLU_1666296_0_0_0"/>